<feature type="transmembrane region" description="Helical" evidence="7">
    <location>
        <begin position="278"/>
        <end position="301"/>
    </location>
</feature>
<dbReference type="PROSITE" id="PS50850">
    <property type="entry name" value="MFS"/>
    <property type="match status" value="1"/>
</dbReference>
<name>A0ABT6RZM3_9ACTN</name>
<feature type="transmembrane region" description="Helical" evidence="7">
    <location>
        <begin position="115"/>
        <end position="134"/>
    </location>
</feature>
<dbReference type="InterPro" id="IPR036259">
    <property type="entry name" value="MFS_trans_sf"/>
</dbReference>
<dbReference type="PANTHER" id="PTHR42718">
    <property type="entry name" value="MAJOR FACILITATOR SUPERFAMILY MULTIDRUG TRANSPORTER MFSC"/>
    <property type="match status" value="1"/>
</dbReference>
<feature type="transmembrane region" description="Helical" evidence="7">
    <location>
        <begin position="146"/>
        <end position="165"/>
    </location>
</feature>
<feature type="transmembrane region" description="Helical" evidence="7">
    <location>
        <begin position="371"/>
        <end position="399"/>
    </location>
</feature>
<dbReference type="CDD" id="cd17504">
    <property type="entry name" value="MFS_MMR_MDR_like"/>
    <property type="match status" value="1"/>
</dbReference>
<dbReference type="PANTHER" id="PTHR42718:SF49">
    <property type="entry name" value="EXPORT PROTEIN"/>
    <property type="match status" value="1"/>
</dbReference>
<accession>A0ABT6RZM3</accession>
<dbReference type="Gene3D" id="1.20.1250.20">
    <property type="entry name" value="MFS general substrate transporter like domains"/>
    <property type="match status" value="2"/>
</dbReference>
<keyword evidence="2 7" id="KW-0812">Transmembrane</keyword>
<dbReference type="InterPro" id="IPR020846">
    <property type="entry name" value="MFS_dom"/>
</dbReference>
<feature type="transmembrane region" description="Helical" evidence="7">
    <location>
        <begin position="347"/>
        <end position="365"/>
    </location>
</feature>
<gene>
    <name evidence="9" type="ORF">QIS99_27350</name>
</gene>
<protein>
    <submittedName>
        <fullName evidence="9">MFS transporter</fullName>
    </submittedName>
</protein>
<keyword evidence="4 7" id="KW-0472">Membrane</keyword>
<feature type="transmembrane region" description="Helical" evidence="7">
    <location>
        <begin position="177"/>
        <end position="196"/>
    </location>
</feature>
<organism evidence="9 10">
    <name type="scientific">Streptomyces solicavernae</name>
    <dbReference type="NCBI Taxonomy" id="3043614"/>
    <lineage>
        <taxon>Bacteria</taxon>
        <taxon>Bacillati</taxon>
        <taxon>Actinomycetota</taxon>
        <taxon>Actinomycetes</taxon>
        <taxon>Kitasatosporales</taxon>
        <taxon>Streptomycetaceae</taxon>
        <taxon>Streptomyces</taxon>
    </lineage>
</organism>
<feature type="region of interest" description="Disordered" evidence="6">
    <location>
        <begin position="471"/>
        <end position="493"/>
    </location>
</feature>
<feature type="transmembrane region" description="Helical" evidence="7">
    <location>
        <begin position="59"/>
        <end position="78"/>
    </location>
</feature>
<evidence type="ECO:0000259" key="8">
    <source>
        <dbReference type="PROSITE" id="PS50850"/>
    </source>
</evidence>
<keyword evidence="10" id="KW-1185">Reference proteome</keyword>
<evidence type="ECO:0000256" key="6">
    <source>
        <dbReference type="SAM" id="MobiDB-lite"/>
    </source>
</evidence>
<dbReference type="InterPro" id="IPR011701">
    <property type="entry name" value="MFS"/>
</dbReference>
<evidence type="ECO:0000313" key="9">
    <source>
        <dbReference type="EMBL" id="MDI3389879.1"/>
    </source>
</evidence>
<sequence length="493" mass="49854">MTDTQASKDSPAGHGTALAGVAAPFAALLIAVLSFSLMQTMLVPALPDLQRAFKTSTTGVSWVLSSFLITASVATVLLGRVGDMFGKRRVLIACLSVFAVGTVLCAVSDSLGVLIAARSVQGVGAAAFPLAFGIAREQFPRERVPVAIGLISSTFGIGFGIGLILPGPIVDALGWRWVFWLGLAVIVLGVLAVAAFVKESAHRSPGRVDWVGGVLLSAAVVALLLPISQGKSWGWNSPGVIGLFAAAVVLGAAFVAVERRVREPLIDMELLRRPAVTTSHLAALIIGFGMYGALTLVPLLAQTPPEAGFGFGSSVTESGLFMLPMAVTMLIASPLTGRIGAAIGFKLPLVFSCLIGALGFTIYAGGHNSEWALYAGSGVLGIGVGVAYASLANLVVAAVDPRQVGEATGINTIMRTIGSSLGAQVAASVVASATVPGTAIPAESGYTTTFVMSAVALGAATLAALAGPRSPRRTAAAGTGAAASPEPSGSPVR</sequence>
<feature type="transmembrane region" description="Helical" evidence="7">
    <location>
        <begin position="208"/>
        <end position="227"/>
    </location>
</feature>
<evidence type="ECO:0000256" key="1">
    <source>
        <dbReference type="ARBA" id="ARBA00004651"/>
    </source>
</evidence>
<evidence type="ECO:0000256" key="2">
    <source>
        <dbReference type="ARBA" id="ARBA00022692"/>
    </source>
</evidence>
<dbReference type="Pfam" id="PF07690">
    <property type="entry name" value="MFS_1"/>
    <property type="match status" value="1"/>
</dbReference>
<feature type="transmembrane region" description="Helical" evidence="7">
    <location>
        <begin position="90"/>
        <end position="109"/>
    </location>
</feature>
<dbReference type="SUPFAM" id="SSF103473">
    <property type="entry name" value="MFS general substrate transporter"/>
    <property type="match status" value="1"/>
</dbReference>
<evidence type="ECO:0000256" key="7">
    <source>
        <dbReference type="SAM" id="Phobius"/>
    </source>
</evidence>
<evidence type="ECO:0000256" key="5">
    <source>
        <dbReference type="ARBA" id="ARBA00023251"/>
    </source>
</evidence>
<keyword evidence="3 7" id="KW-1133">Transmembrane helix</keyword>
<feature type="transmembrane region" description="Helical" evidence="7">
    <location>
        <begin position="12"/>
        <end position="39"/>
    </location>
</feature>
<keyword evidence="5" id="KW-0046">Antibiotic resistance</keyword>
<comment type="caution">
    <text evidence="9">The sequence shown here is derived from an EMBL/GenBank/DDBJ whole genome shotgun (WGS) entry which is preliminary data.</text>
</comment>
<evidence type="ECO:0000256" key="3">
    <source>
        <dbReference type="ARBA" id="ARBA00022989"/>
    </source>
</evidence>
<dbReference type="EMBL" id="JASCIR010000034">
    <property type="protein sequence ID" value="MDI3389879.1"/>
    <property type="molecule type" value="Genomic_DNA"/>
</dbReference>
<comment type="subcellular location">
    <subcellularLocation>
        <location evidence="1">Cell membrane</location>
        <topology evidence="1">Multi-pass membrane protein</topology>
    </subcellularLocation>
</comment>
<feature type="transmembrane region" description="Helical" evidence="7">
    <location>
        <begin position="321"/>
        <end position="340"/>
    </location>
</feature>
<feature type="domain" description="Major facilitator superfamily (MFS) profile" evidence="8">
    <location>
        <begin position="20"/>
        <end position="471"/>
    </location>
</feature>
<reference evidence="9 10" key="1">
    <citation type="submission" date="2023-05" db="EMBL/GenBank/DDBJ databases">
        <title>Draft genome sequence of Streptomyces sp. B-S-A8 isolated from a cave soil in Thailand.</title>
        <authorList>
            <person name="Chamroensaksri N."/>
            <person name="Muangham S."/>
        </authorList>
    </citation>
    <scope>NUCLEOTIDE SEQUENCE [LARGE SCALE GENOMIC DNA]</scope>
    <source>
        <strain evidence="9 10">B-S-A8</strain>
    </source>
</reference>
<feature type="transmembrane region" description="Helical" evidence="7">
    <location>
        <begin position="239"/>
        <end position="257"/>
    </location>
</feature>
<dbReference type="RefSeq" id="WP_282516353.1">
    <property type="nucleotide sequence ID" value="NZ_JASCIR010000034.1"/>
</dbReference>
<evidence type="ECO:0000313" key="10">
    <source>
        <dbReference type="Proteomes" id="UP001224661"/>
    </source>
</evidence>
<feature type="transmembrane region" description="Helical" evidence="7">
    <location>
        <begin position="420"/>
        <end position="440"/>
    </location>
</feature>
<dbReference type="Proteomes" id="UP001224661">
    <property type="component" value="Unassembled WGS sequence"/>
</dbReference>
<evidence type="ECO:0000256" key="4">
    <source>
        <dbReference type="ARBA" id="ARBA00023136"/>
    </source>
</evidence>
<proteinExistence type="predicted"/>
<feature type="transmembrane region" description="Helical" evidence="7">
    <location>
        <begin position="446"/>
        <end position="466"/>
    </location>
</feature>